<keyword evidence="1" id="KW-0732">Signal</keyword>
<keyword evidence="4" id="KW-1185">Reference proteome</keyword>
<reference evidence="2 4" key="1">
    <citation type="journal article" date="2011" name="Nature">
        <title>The Medicago genome provides insight into the evolution of rhizobial symbioses.</title>
        <authorList>
            <person name="Young N.D."/>
            <person name="Debelle F."/>
            <person name="Oldroyd G.E."/>
            <person name="Geurts R."/>
            <person name="Cannon S.B."/>
            <person name="Udvardi M.K."/>
            <person name="Benedito V.A."/>
            <person name="Mayer K.F."/>
            <person name="Gouzy J."/>
            <person name="Schoof H."/>
            <person name="Van de Peer Y."/>
            <person name="Proost S."/>
            <person name="Cook D.R."/>
            <person name="Meyers B.C."/>
            <person name="Spannagl M."/>
            <person name="Cheung F."/>
            <person name="De Mita S."/>
            <person name="Krishnakumar V."/>
            <person name="Gundlach H."/>
            <person name="Zhou S."/>
            <person name="Mudge J."/>
            <person name="Bharti A.K."/>
            <person name="Murray J.D."/>
            <person name="Naoumkina M.A."/>
            <person name="Rosen B."/>
            <person name="Silverstein K.A."/>
            <person name="Tang H."/>
            <person name="Rombauts S."/>
            <person name="Zhao P.X."/>
            <person name="Zhou P."/>
            <person name="Barbe V."/>
            <person name="Bardou P."/>
            <person name="Bechner M."/>
            <person name="Bellec A."/>
            <person name="Berger A."/>
            <person name="Berges H."/>
            <person name="Bidwell S."/>
            <person name="Bisseling T."/>
            <person name="Choisne N."/>
            <person name="Couloux A."/>
            <person name="Denny R."/>
            <person name="Deshpande S."/>
            <person name="Dai X."/>
            <person name="Doyle J.J."/>
            <person name="Dudez A.M."/>
            <person name="Farmer A.D."/>
            <person name="Fouteau S."/>
            <person name="Franken C."/>
            <person name="Gibelin C."/>
            <person name="Gish J."/>
            <person name="Goldstein S."/>
            <person name="Gonzalez A.J."/>
            <person name="Green P.J."/>
            <person name="Hallab A."/>
            <person name="Hartog M."/>
            <person name="Hua A."/>
            <person name="Humphray S.J."/>
            <person name="Jeong D.H."/>
            <person name="Jing Y."/>
            <person name="Jocker A."/>
            <person name="Kenton S.M."/>
            <person name="Kim D.J."/>
            <person name="Klee K."/>
            <person name="Lai H."/>
            <person name="Lang C."/>
            <person name="Lin S."/>
            <person name="Macmil S.L."/>
            <person name="Magdelenat G."/>
            <person name="Matthews L."/>
            <person name="McCorrison J."/>
            <person name="Monaghan E.L."/>
            <person name="Mun J.H."/>
            <person name="Najar F.Z."/>
            <person name="Nicholson C."/>
            <person name="Noirot C."/>
            <person name="O'Bleness M."/>
            <person name="Paule C.R."/>
            <person name="Poulain J."/>
            <person name="Prion F."/>
            <person name="Qin B."/>
            <person name="Qu C."/>
            <person name="Retzel E.F."/>
            <person name="Riddle C."/>
            <person name="Sallet E."/>
            <person name="Samain S."/>
            <person name="Samson N."/>
            <person name="Sanders I."/>
            <person name="Saurat O."/>
            <person name="Scarpelli C."/>
            <person name="Schiex T."/>
            <person name="Segurens B."/>
            <person name="Severin A.J."/>
            <person name="Sherrier D.J."/>
            <person name="Shi R."/>
            <person name="Sims S."/>
            <person name="Singer S.R."/>
            <person name="Sinharoy S."/>
            <person name="Sterck L."/>
            <person name="Viollet A."/>
            <person name="Wang B.B."/>
            <person name="Wang K."/>
            <person name="Wang M."/>
            <person name="Wang X."/>
            <person name="Warfsmann J."/>
            <person name="Weissenbach J."/>
            <person name="White D.D."/>
            <person name="White J.D."/>
            <person name="Wiley G.B."/>
            <person name="Wincker P."/>
            <person name="Xing Y."/>
            <person name="Yang L."/>
            <person name="Yao Z."/>
            <person name="Ying F."/>
            <person name="Zhai J."/>
            <person name="Zhou L."/>
            <person name="Zuber A."/>
            <person name="Denarie J."/>
            <person name="Dixon R.A."/>
            <person name="May G.D."/>
            <person name="Schwartz D.C."/>
            <person name="Rogers J."/>
            <person name="Quetier F."/>
            <person name="Town C.D."/>
            <person name="Roe B.A."/>
        </authorList>
    </citation>
    <scope>NUCLEOTIDE SEQUENCE [LARGE SCALE GENOMIC DNA]</scope>
    <source>
        <strain evidence="2">A17</strain>
        <strain evidence="3 4">cv. Jemalong A17</strain>
    </source>
</reference>
<dbReference type="HOGENOM" id="CLU_190964_1_1_1"/>
<name>G7L3F7_MEDTR</name>
<organism evidence="2 4">
    <name type="scientific">Medicago truncatula</name>
    <name type="common">Barrel medic</name>
    <name type="synonym">Medicago tribuloides</name>
    <dbReference type="NCBI Taxonomy" id="3880"/>
    <lineage>
        <taxon>Eukaryota</taxon>
        <taxon>Viridiplantae</taxon>
        <taxon>Streptophyta</taxon>
        <taxon>Embryophyta</taxon>
        <taxon>Tracheophyta</taxon>
        <taxon>Spermatophyta</taxon>
        <taxon>Magnoliopsida</taxon>
        <taxon>eudicotyledons</taxon>
        <taxon>Gunneridae</taxon>
        <taxon>Pentapetalae</taxon>
        <taxon>rosids</taxon>
        <taxon>fabids</taxon>
        <taxon>Fabales</taxon>
        <taxon>Fabaceae</taxon>
        <taxon>Papilionoideae</taxon>
        <taxon>50 kb inversion clade</taxon>
        <taxon>NPAAA clade</taxon>
        <taxon>Hologalegina</taxon>
        <taxon>IRL clade</taxon>
        <taxon>Trifolieae</taxon>
        <taxon>Medicago</taxon>
    </lineage>
</organism>
<dbReference type="OMA" id="GKCASNT"/>
<gene>
    <name evidence="2" type="ordered locus">MTR_7g060500</name>
</gene>
<evidence type="ECO:0000313" key="4">
    <source>
        <dbReference type="Proteomes" id="UP000002051"/>
    </source>
</evidence>
<reference evidence="2 4" key="2">
    <citation type="journal article" date="2014" name="BMC Genomics">
        <title>An improved genome release (version Mt4.0) for the model legume Medicago truncatula.</title>
        <authorList>
            <person name="Tang H."/>
            <person name="Krishnakumar V."/>
            <person name="Bidwell S."/>
            <person name="Rosen B."/>
            <person name="Chan A."/>
            <person name="Zhou S."/>
            <person name="Gentzbittel L."/>
            <person name="Childs K.L."/>
            <person name="Yandell M."/>
            <person name="Gundlach H."/>
            <person name="Mayer K.F."/>
            <person name="Schwartz D.C."/>
            <person name="Town C.D."/>
        </authorList>
    </citation>
    <scope>GENOME REANNOTATION</scope>
    <source>
        <strain evidence="3 4">cv. Jemalong A17</strain>
    </source>
</reference>
<sequence>MASHINQSRLCWILCFAFVLLSGLSIATIFHVDYLGQSCLYKKCMDFTQCAQECLKRGYKNGGECVGSDHQNMRCCCYGS</sequence>
<evidence type="ECO:0000256" key="1">
    <source>
        <dbReference type="SAM" id="SignalP"/>
    </source>
</evidence>
<feature type="chain" id="PRO_5014573997" evidence="1">
    <location>
        <begin position="28"/>
        <end position="80"/>
    </location>
</feature>
<dbReference type="AlphaFoldDB" id="G7L3F7"/>
<dbReference type="EnsemblPlants" id="AES79263">
    <property type="protein sequence ID" value="AES79263"/>
    <property type="gene ID" value="MTR_7g060500"/>
</dbReference>
<evidence type="ECO:0000313" key="2">
    <source>
        <dbReference type="EMBL" id="AES79263.1"/>
    </source>
</evidence>
<reference evidence="3" key="3">
    <citation type="submission" date="2015-04" db="UniProtKB">
        <authorList>
            <consortium name="EnsemblPlants"/>
        </authorList>
    </citation>
    <scope>IDENTIFICATION</scope>
    <source>
        <strain evidence="3">cv. Jemalong A17</strain>
    </source>
</reference>
<dbReference type="EMBL" id="CM001223">
    <property type="protein sequence ID" value="AES79263.1"/>
    <property type="molecule type" value="Genomic_DNA"/>
</dbReference>
<protein>
    <submittedName>
        <fullName evidence="2">LCR</fullName>
    </submittedName>
</protein>
<proteinExistence type="predicted"/>
<dbReference type="PaxDb" id="3880-AES79263"/>
<evidence type="ECO:0000313" key="3">
    <source>
        <dbReference type="EnsemblPlants" id="AES79263"/>
    </source>
</evidence>
<feature type="signal peptide" evidence="1">
    <location>
        <begin position="1"/>
        <end position="27"/>
    </location>
</feature>
<dbReference type="Proteomes" id="UP000002051">
    <property type="component" value="Unassembled WGS sequence"/>
</dbReference>
<accession>G7L3F7</accession>